<feature type="compositionally biased region" description="Basic and acidic residues" evidence="1">
    <location>
        <begin position="7"/>
        <end position="20"/>
    </location>
</feature>
<evidence type="ECO:0000256" key="2">
    <source>
        <dbReference type="SAM" id="Phobius"/>
    </source>
</evidence>
<comment type="caution">
    <text evidence="3">The sequence shown here is derived from an EMBL/GenBank/DDBJ whole genome shotgun (WGS) entry which is preliminary data.</text>
</comment>
<keyword evidence="4" id="KW-1185">Reference proteome</keyword>
<gene>
    <name evidence="3" type="ORF">R1sor_020035</name>
</gene>
<feature type="region of interest" description="Disordered" evidence="1">
    <location>
        <begin position="1"/>
        <end position="20"/>
    </location>
</feature>
<organism evidence="3 4">
    <name type="scientific">Riccia sorocarpa</name>
    <dbReference type="NCBI Taxonomy" id="122646"/>
    <lineage>
        <taxon>Eukaryota</taxon>
        <taxon>Viridiplantae</taxon>
        <taxon>Streptophyta</taxon>
        <taxon>Embryophyta</taxon>
        <taxon>Marchantiophyta</taxon>
        <taxon>Marchantiopsida</taxon>
        <taxon>Marchantiidae</taxon>
        <taxon>Marchantiales</taxon>
        <taxon>Ricciaceae</taxon>
        <taxon>Riccia</taxon>
    </lineage>
</organism>
<dbReference type="AlphaFoldDB" id="A0ABD3IE69"/>
<dbReference type="EMBL" id="JBJQOH010000001">
    <property type="protein sequence ID" value="KAL3702013.1"/>
    <property type="molecule type" value="Genomic_DNA"/>
</dbReference>
<keyword evidence="2" id="KW-0812">Transmembrane</keyword>
<dbReference type="Proteomes" id="UP001633002">
    <property type="component" value="Unassembled WGS sequence"/>
</dbReference>
<evidence type="ECO:0000313" key="3">
    <source>
        <dbReference type="EMBL" id="KAL3702013.1"/>
    </source>
</evidence>
<reference evidence="3 4" key="1">
    <citation type="submission" date="2024-09" db="EMBL/GenBank/DDBJ databases">
        <title>Chromosome-scale assembly of Riccia sorocarpa.</title>
        <authorList>
            <person name="Paukszto L."/>
        </authorList>
    </citation>
    <scope>NUCLEOTIDE SEQUENCE [LARGE SCALE GENOMIC DNA]</scope>
    <source>
        <strain evidence="3">LP-2024</strain>
        <tissue evidence="3">Aerial parts of the thallus</tissue>
    </source>
</reference>
<accession>A0ABD3IE69</accession>
<evidence type="ECO:0000256" key="1">
    <source>
        <dbReference type="SAM" id="MobiDB-lite"/>
    </source>
</evidence>
<evidence type="ECO:0000313" key="4">
    <source>
        <dbReference type="Proteomes" id="UP001633002"/>
    </source>
</evidence>
<name>A0ABD3IE69_9MARC</name>
<sequence length="262" mass="28770">MIRTTPRGRDLARRKGERENDTAAAIGGSLNKVLQHQTVRICLSNVALICGAEDHNQSGGRWLCHVYVASGRKSSQHFTVGFLDRGFLAPVFGSSTCRTAWPQIRHGPQKVQFVGNGWLRAVAGCLMWPVPIIGLWEKPIYWMSHGTGAVLGMALFGLISPMMMYHAVKRTVAVSTSSTFRSGIPMHHRSVTDSAPSRKVGARRYTALDSHLSRLQWIYVLCNSPGVSGFGRSGKAYRVLYRGGNISGIIAAWSIAGVRKHR</sequence>
<protein>
    <submittedName>
        <fullName evidence="3">Uncharacterized protein</fullName>
    </submittedName>
</protein>
<proteinExistence type="predicted"/>
<feature type="transmembrane region" description="Helical" evidence="2">
    <location>
        <begin position="118"/>
        <end position="136"/>
    </location>
</feature>
<feature type="transmembrane region" description="Helical" evidence="2">
    <location>
        <begin position="142"/>
        <end position="160"/>
    </location>
</feature>
<keyword evidence="2" id="KW-0472">Membrane</keyword>
<keyword evidence="2" id="KW-1133">Transmembrane helix</keyword>